<evidence type="ECO:0000256" key="1">
    <source>
        <dbReference type="ARBA" id="ARBA00006768"/>
    </source>
</evidence>
<dbReference type="FunFam" id="2.60.420.10:FF:000001">
    <property type="entry name" value="Family 65 glycosyl hydrolase"/>
    <property type="match status" value="1"/>
</dbReference>
<sequence length="761" mass="88110">MIQRLFEIDKWKLKSRNVEKDAKRLQESLTSLGNGYMGMRGNFEERYSGDTHQGTYIAGVWYPDKTRVGWWKNGYPDYFGKVINALNFIGIDVEIDGETLDLFQDTVTDFHLELDMETGILRRSFKVTKNEKAFLIEAERFLSIVKQELCLIRYHVTALDADAEVVLTPYIDGNVTNEDANYDEIFWLEVAQKAEENRATIVTKTIENNFDIPRFTIAASMESRVTNLKESSEAVAKKLYVENKYRFKVLKGETAKMEKRVAVVTSRDYEEQELAPKAEQILADLEALSYEILREEHANAWLERWQKADVLISGDDGAQQGIRFNIFQLFATYYGEDARLNIGPKGFTGEKYGGATYWDTEAFALPLYLSLADKKVSRNLLQYRHDQLDGAKINARKIGLKGALYPMVTFTGIECHNEWEITFEEIHRNGAIAHAIYNYTNYTGDSSYLENEGIDVLTEISRFWADRVHMSERLDKYMIHGVTGPNEYDNNVSNNWYTNYIATWTLRYTIESLAKISTTKKEALQITDAEIDFWQDIIDNMYFPYDEKWQIFVQHDTFLDKELRSTDTLTDTDKPINQNWSWDKILRSCFIKQADVLQGIYTFGDEFDFETKQRNFEFYEPLTVHESSLSPAVHTVLAAEIGREDKAVELYNRTARLDLDNYNNDTEDGLHITSMAGSWIAIVQGFAGMRTFNERLSFAPFLPKTWDKYAFKINYRDRLIEIAVDSKTVSIELLEGAPLELDLFGEAVQLVDKLEKHDYHK</sequence>
<dbReference type="AlphaFoldDB" id="A0A4V3DQ37"/>
<dbReference type="Pfam" id="PF03632">
    <property type="entry name" value="Glyco_hydro_65m"/>
    <property type="match status" value="1"/>
</dbReference>
<dbReference type="InterPro" id="IPR008928">
    <property type="entry name" value="6-hairpin_glycosidase_sf"/>
</dbReference>
<accession>A0A4V3DQ37</accession>
<keyword evidence="3" id="KW-0808">Transferase</keyword>
<dbReference type="Gene3D" id="2.60.420.10">
    <property type="entry name" value="Maltose phosphorylase, domain 3"/>
    <property type="match status" value="1"/>
</dbReference>
<evidence type="ECO:0000313" key="10">
    <source>
        <dbReference type="Proteomes" id="UP000295558"/>
    </source>
</evidence>
<feature type="domain" description="Glycoside hydrolase family 65 C-terminal" evidence="7">
    <location>
        <begin position="689"/>
        <end position="750"/>
    </location>
</feature>
<dbReference type="SUPFAM" id="SSF48208">
    <property type="entry name" value="Six-hairpin glycosidases"/>
    <property type="match status" value="1"/>
</dbReference>
<evidence type="ECO:0000256" key="2">
    <source>
        <dbReference type="ARBA" id="ARBA00022676"/>
    </source>
</evidence>
<dbReference type="InterPro" id="IPR017045">
    <property type="entry name" value="Malt_Pase/Glycosyl_Hdrlase"/>
</dbReference>
<dbReference type="NCBIfam" id="NF010380">
    <property type="entry name" value="PRK13807.1"/>
    <property type="match status" value="1"/>
</dbReference>
<feature type="domain" description="Glycoside hydrolase family 65 central catalytic" evidence="6">
    <location>
        <begin position="323"/>
        <end position="679"/>
    </location>
</feature>
<evidence type="ECO:0000256" key="4">
    <source>
        <dbReference type="PIRSR" id="PIRSR036289-50"/>
    </source>
</evidence>
<dbReference type="RefSeq" id="WP_036073354.1">
    <property type="nucleotide sequence ID" value="NZ_JAARQJ010000014.1"/>
</dbReference>
<reference evidence="9 10" key="1">
    <citation type="submission" date="2019-03" db="EMBL/GenBank/DDBJ databases">
        <title>Genomic Encyclopedia of Type Strains, Phase III (KMG-III): the genomes of soil and plant-associated and newly described type strains.</title>
        <authorList>
            <person name="Whitman W."/>
        </authorList>
    </citation>
    <scope>NUCLEOTIDE SEQUENCE [LARGE SCALE GENOMIC DNA]</scope>
    <source>
        <strain evidence="9 10">CECT 7972</strain>
    </source>
</reference>
<comment type="caution">
    <text evidence="9">The sequence shown here is derived from an EMBL/GenBank/DDBJ whole genome shotgun (WGS) entry which is preliminary data.</text>
</comment>
<feature type="binding site" evidence="5">
    <location>
        <begin position="592"/>
        <end position="593"/>
    </location>
    <ligand>
        <name>substrate</name>
    </ligand>
</feature>
<dbReference type="InterPro" id="IPR005195">
    <property type="entry name" value="Glyco_hydro_65_M"/>
</dbReference>
<dbReference type="Pfam" id="PF03636">
    <property type="entry name" value="Glyco_hydro_65N"/>
    <property type="match status" value="1"/>
</dbReference>
<dbReference type="GO" id="GO:0004553">
    <property type="term" value="F:hydrolase activity, hydrolyzing O-glycosyl compounds"/>
    <property type="evidence" value="ECO:0007669"/>
    <property type="project" value="TreeGrafter"/>
</dbReference>
<evidence type="ECO:0000259" key="7">
    <source>
        <dbReference type="Pfam" id="PF03633"/>
    </source>
</evidence>
<dbReference type="SUPFAM" id="SSF74650">
    <property type="entry name" value="Galactose mutarotase-like"/>
    <property type="match status" value="1"/>
</dbReference>
<dbReference type="PIRSF" id="PIRSF036289">
    <property type="entry name" value="Glycosyl_hydrolase_malt_phosph"/>
    <property type="match status" value="1"/>
</dbReference>
<feature type="active site" description="Proton donor" evidence="4">
    <location>
        <position position="487"/>
    </location>
</feature>
<feature type="binding site" evidence="5">
    <location>
        <begin position="358"/>
        <end position="359"/>
    </location>
    <ligand>
        <name>substrate</name>
    </ligand>
</feature>
<evidence type="ECO:0000259" key="6">
    <source>
        <dbReference type="Pfam" id="PF03632"/>
    </source>
</evidence>
<comment type="similarity">
    <text evidence="1">Belongs to the glycosyl hydrolase 65 family.</text>
</comment>
<protein>
    <submittedName>
        <fullName evidence="9">Maltose phosphorylase</fullName>
    </submittedName>
</protein>
<feature type="domain" description="Glycoside hydrolase family 65 N-terminal" evidence="8">
    <location>
        <begin position="17"/>
        <end position="267"/>
    </location>
</feature>
<evidence type="ECO:0000259" key="8">
    <source>
        <dbReference type="Pfam" id="PF03636"/>
    </source>
</evidence>
<organism evidence="9 10">
    <name type="scientific">Listeria rocourtiae</name>
    <dbReference type="NCBI Taxonomy" id="647910"/>
    <lineage>
        <taxon>Bacteria</taxon>
        <taxon>Bacillati</taxon>
        <taxon>Bacillota</taxon>
        <taxon>Bacilli</taxon>
        <taxon>Bacillales</taxon>
        <taxon>Listeriaceae</taxon>
        <taxon>Listeria</taxon>
    </lineage>
</organism>
<dbReference type="EMBL" id="SNZK01000002">
    <property type="protein sequence ID" value="TDR54646.1"/>
    <property type="molecule type" value="Genomic_DNA"/>
</dbReference>
<dbReference type="InterPro" id="IPR012341">
    <property type="entry name" value="6hp_glycosidase-like_sf"/>
</dbReference>
<dbReference type="STRING" id="1265846.PROCOU_15294"/>
<dbReference type="InterPro" id="IPR005194">
    <property type="entry name" value="Glyco_hydro_65_C"/>
</dbReference>
<dbReference type="GO" id="GO:0047656">
    <property type="term" value="F:alpha,alpha-trehalose phosphorylase activity"/>
    <property type="evidence" value="ECO:0007669"/>
    <property type="project" value="UniProtKB-ARBA"/>
</dbReference>
<dbReference type="InterPro" id="IPR011013">
    <property type="entry name" value="Gal_mutarotase_sf_dom"/>
</dbReference>
<dbReference type="PANTHER" id="PTHR11051">
    <property type="entry name" value="GLYCOSYL HYDROLASE-RELATED"/>
    <property type="match status" value="1"/>
</dbReference>
<name>A0A4V3DQ37_9LIST</name>
<evidence type="ECO:0000256" key="5">
    <source>
        <dbReference type="PIRSR" id="PIRSR036289-51"/>
    </source>
</evidence>
<dbReference type="OrthoDB" id="9758855at2"/>
<dbReference type="InterPro" id="IPR037018">
    <property type="entry name" value="GH65_N"/>
</dbReference>
<keyword evidence="2" id="KW-0328">Glycosyltransferase</keyword>
<proteinExistence type="inferred from homology"/>
<gene>
    <name evidence="9" type="ORF">DFP96_102240</name>
</gene>
<dbReference type="Proteomes" id="UP000295558">
    <property type="component" value="Unassembled WGS sequence"/>
</dbReference>
<dbReference type="InterPro" id="IPR005196">
    <property type="entry name" value="Glyco_hydro_65_N"/>
</dbReference>
<dbReference type="GO" id="GO:0005993">
    <property type="term" value="P:trehalose catabolic process"/>
    <property type="evidence" value="ECO:0007669"/>
    <property type="project" value="UniProtKB-ARBA"/>
</dbReference>
<evidence type="ECO:0000256" key="3">
    <source>
        <dbReference type="ARBA" id="ARBA00022679"/>
    </source>
</evidence>
<dbReference type="Pfam" id="PF03633">
    <property type="entry name" value="Glyco_hydro_65C"/>
    <property type="match status" value="1"/>
</dbReference>
<dbReference type="Gene3D" id="2.70.98.40">
    <property type="entry name" value="Glycoside hydrolase, family 65, N-terminal domain"/>
    <property type="match status" value="1"/>
</dbReference>
<dbReference type="PANTHER" id="PTHR11051:SF14">
    <property type="entry name" value="MALTOSE PHOSPHORYLASE"/>
    <property type="match status" value="1"/>
</dbReference>
<dbReference type="GO" id="GO:0030246">
    <property type="term" value="F:carbohydrate binding"/>
    <property type="evidence" value="ECO:0007669"/>
    <property type="project" value="InterPro"/>
</dbReference>
<keyword evidence="10" id="KW-1185">Reference proteome</keyword>
<dbReference type="Gene3D" id="1.50.10.10">
    <property type="match status" value="1"/>
</dbReference>
<evidence type="ECO:0000313" key="9">
    <source>
        <dbReference type="EMBL" id="TDR54646.1"/>
    </source>
</evidence>